<protein>
    <recommendedName>
        <fullName evidence="3">DDE-1 domain-containing protein</fullName>
    </recommendedName>
</protein>
<accession>A0AAV8X0E3</accession>
<sequence length="318" mass="36010">MACENFVSIVCIPPHCSHKMQPLVISFMGPLKTYYAKEIENWFCNNPDRVVTVYQVGELFGRAYLRTATAEIAAHGFRKPGLYPCNRNVFRAHDFLIIENNESDVSAEVKDIQLTNKGPQPNVTTMDTENRPGCSHEGLEVLPKKQFILPADFSPPPKLKPKVQNFRTGSAQTLKNKKWLNEDDTASLLALHSVREAPRLSLEEGQLKLKSHLQRIFKQNRILPFKPKFRHTLEEGDEAKEPQPGCSTWADTNQYSALPENVAEAPFSPVVRSCTSSQESVVDAQLNRTPVEVPRDEQDLNIHKFPSKGSKFHKMFLI</sequence>
<evidence type="ECO:0008006" key="3">
    <source>
        <dbReference type="Google" id="ProtNLM"/>
    </source>
</evidence>
<organism evidence="1 2">
    <name type="scientific">Aromia moschata</name>
    <dbReference type="NCBI Taxonomy" id="1265417"/>
    <lineage>
        <taxon>Eukaryota</taxon>
        <taxon>Metazoa</taxon>
        <taxon>Ecdysozoa</taxon>
        <taxon>Arthropoda</taxon>
        <taxon>Hexapoda</taxon>
        <taxon>Insecta</taxon>
        <taxon>Pterygota</taxon>
        <taxon>Neoptera</taxon>
        <taxon>Endopterygota</taxon>
        <taxon>Coleoptera</taxon>
        <taxon>Polyphaga</taxon>
        <taxon>Cucujiformia</taxon>
        <taxon>Chrysomeloidea</taxon>
        <taxon>Cerambycidae</taxon>
        <taxon>Cerambycinae</taxon>
        <taxon>Callichromatini</taxon>
        <taxon>Aromia</taxon>
    </lineage>
</organism>
<dbReference type="AlphaFoldDB" id="A0AAV8X0E3"/>
<proteinExistence type="predicted"/>
<comment type="caution">
    <text evidence="1">The sequence shown here is derived from an EMBL/GenBank/DDBJ whole genome shotgun (WGS) entry which is preliminary data.</text>
</comment>
<dbReference type="EMBL" id="JAPWTK010001482">
    <property type="protein sequence ID" value="KAJ8932380.1"/>
    <property type="molecule type" value="Genomic_DNA"/>
</dbReference>
<evidence type="ECO:0000313" key="1">
    <source>
        <dbReference type="EMBL" id="KAJ8932380.1"/>
    </source>
</evidence>
<evidence type="ECO:0000313" key="2">
    <source>
        <dbReference type="Proteomes" id="UP001162162"/>
    </source>
</evidence>
<gene>
    <name evidence="1" type="ORF">NQ318_004534</name>
</gene>
<keyword evidence="2" id="KW-1185">Reference proteome</keyword>
<name>A0AAV8X0E3_9CUCU</name>
<dbReference type="Proteomes" id="UP001162162">
    <property type="component" value="Unassembled WGS sequence"/>
</dbReference>
<reference evidence="1" key="1">
    <citation type="journal article" date="2023" name="Insect Mol. Biol.">
        <title>Genome sequencing provides insights into the evolution of gene families encoding plant cell wall-degrading enzymes in longhorned beetles.</title>
        <authorList>
            <person name="Shin N.R."/>
            <person name="Okamura Y."/>
            <person name="Kirsch R."/>
            <person name="Pauchet Y."/>
        </authorList>
    </citation>
    <scope>NUCLEOTIDE SEQUENCE</scope>
    <source>
        <strain evidence="1">AMC_N1</strain>
    </source>
</reference>